<dbReference type="RefSeq" id="WP_373693661.1">
    <property type="nucleotide sequence ID" value="NZ_JAMZMM010000137.1"/>
</dbReference>
<dbReference type="Gene3D" id="3.90.550.10">
    <property type="entry name" value="Spore Coat Polysaccharide Biosynthesis Protein SpsA, Chain A"/>
    <property type="match status" value="1"/>
</dbReference>
<evidence type="ECO:0000313" key="1">
    <source>
        <dbReference type="EMBL" id="MCP2729725.1"/>
    </source>
</evidence>
<dbReference type="EMBL" id="JAMZMM010000137">
    <property type="protein sequence ID" value="MCP2729725.1"/>
    <property type="molecule type" value="Genomic_DNA"/>
</dbReference>
<sequence>MQNQPILSVVTPTLGNFSEYWLQQLLSIQGEVEFLFVYPPGVAAAPAADPRVKILSSLYKGETPQRAVGLLNASGKYAIALDDDDFLHPDVVKLTLDYFDKFPQSWLLRLYKEKIDYLNEEEIKRPWEKLPDLDKLNVSKRRENKLQDLVEVPIAPLDNPFDIKVALWSYVKRKDIHGTHVEPFNNIVWKNELVKDALTELLQNMRTAELLTWLPLWGLDRALGLFIQAKSFQKDICIGHWMPEPGQVRYIVRPYSLKTIRLLVLAEGILVKRFPQYGYFWNLFFEELYNGIKTKIRKKIETLLP</sequence>
<dbReference type="SUPFAM" id="SSF53448">
    <property type="entry name" value="Nucleotide-diphospho-sugar transferases"/>
    <property type="match status" value="1"/>
</dbReference>
<name>A0AAE3GS49_9CYAN</name>
<comment type="caution">
    <text evidence="1">The sequence shown here is derived from an EMBL/GenBank/DDBJ whole genome shotgun (WGS) entry which is preliminary data.</text>
</comment>
<reference evidence="1" key="1">
    <citation type="submission" date="2022-06" db="EMBL/GenBank/DDBJ databases">
        <title>New cyanobacteria of genus Symplocastrum in benthos of Lake Baikal.</title>
        <authorList>
            <person name="Sorokovikova E."/>
            <person name="Tikhonova I."/>
            <person name="Krasnopeev A."/>
            <person name="Evseev P."/>
            <person name="Gladkikh A."/>
            <person name="Belykh O."/>
        </authorList>
    </citation>
    <scope>NUCLEOTIDE SEQUENCE</scope>
    <source>
        <strain evidence="1">BBK-W-15</strain>
    </source>
</reference>
<organism evidence="1 2">
    <name type="scientific">Limnofasciculus baicalensis BBK-W-15</name>
    <dbReference type="NCBI Taxonomy" id="2699891"/>
    <lineage>
        <taxon>Bacteria</taxon>
        <taxon>Bacillati</taxon>
        <taxon>Cyanobacteriota</taxon>
        <taxon>Cyanophyceae</taxon>
        <taxon>Coleofasciculales</taxon>
        <taxon>Coleofasciculaceae</taxon>
        <taxon>Limnofasciculus</taxon>
        <taxon>Limnofasciculus baicalensis</taxon>
    </lineage>
</organism>
<dbReference type="InterPro" id="IPR029044">
    <property type="entry name" value="Nucleotide-diphossugar_trans"/>
</dbReference>
<protein>
    <submittedName>
        <fullName evidence="1">Glycosyltransferase family 2 protein</fullName>
    </submittedName>
</protein>
<dbReference type="AlphaFoldDB" id="A0AAE3GS49"/>
<evidence type="ECO:0000313" key="2">
    <source>
        <dbReference type="Proteomes" id="UP001204953"/>
    </source>
</evidence>
<accession>A0AAE3GS49</accession>
<proteinExistence type="predicted"/>
<dbReference type="Proteomes" id="UP001204953">
    <property type="component" value="Unassembled WGS sequence"/>
</dbReference>
<gene>
    <name evidence="1" type="ORF">NJ959_14830</name>
</gene>
<keyword evidence="2" id="KW-1185">Reference proteome</keyword>